<protein>
    <submittedName>
        <fullName evidence="1">Uncharacterized protein</fullName>
    </submittedName>
</protein>
<gene>
    <name evidence="1" type="ORF">BS47DRAFT_534796</name>
</gene>
<evidence type="ECO:0000313" key="2">
    <source>
        <dbReference type="Proteomes" id="UP000886523"/>
    </source>
</evidence>
<accession>A0A9P6AGX0</accession>
<dbReference type="OrthoDB" id="3260094at2759"/>
<reference evidence="1" key="1">
    <citation type="journal article" date="2020" name="Nat. Commun.">
        <title>Large-scale genome sequencing of mycorrhizal fungi provides insights into the early evolution of symbiotic traits.</title>
        <authorList>
            <person name="Miyauchi S."/>
            <person name="Kiss E."/>
            <person name="Kuo A."/>
            <person name="Drula E."/>
            <person name="Kohler A."/>
            <person name="Sanchez-Garcia M."/>
            <person name="Morin E."/>
            <person name="Andreopoulos B."/>
            <person name="Barry K.W."/>
            <person name="Bonito G."/>
            <person name="Buee M."/>
            <person name="Carver A."/>
            <person name="Chen C."/>
            <person name="Cichocki N."/>
            <person name="Clum A."/>
            <person name="Culley D."/>
            <person name="Crous P.W."/>
            <person name="Fauchery L."/>
            <person name="Girlanda M."/>
            <person name="Hayes R.D."/>
            <person name="Keri Z."/>
            <person name="LaButti K."/>
            <person name="Lipzen A."/>
            <person name="Lombard V."/>
            <person name="Magnuson J."/>
            <person name="Maillard F."/>
            <person name="Murat C."/>
            <person name="Nolan M."/>
            <person name="Ohm R.A."/>
            <person name="Pangilinan J."/>
            <person name="Pereira M.F."/>
            <person name="Perotto S."/>
            <person name="Peter M."/>
            <person name="Pfister S."/>
            <person name="Riley R."/>
            <person name="Sitrit Y."/>
            <person name="Stielow J.B."/>
            <person name="Szollosi G."/>
            <person name="Zifcakova L."/>
            <person name="Stursova M."/>
            <person name="Spatafora J.W."/>
            <person name="Tedersoo L."/>
            <person name="Vaario L.M."/>
            <person name="Yamada A."/>
            <person name="Yan M."/>
            <person name="Wang P."/>
            <person name="Xu J."/>
            <person name="Bruns T."/>
            <person name="Baldrian P."/>
            <person name="Vilgalys R."/>
            <person name="Dunand C."/>
            <person name="Henrissat B."/>
            <person name="Grigoriev I.V."/>
            <person name="Hibbett D."/>
            <person name="Nagy L.G."/>
            <person name="Martin F.M."/>
        </authorList>
    </citation>
    <scope>NUCLEOTIDE SEQUENCE</scope>
    <source>
        <strain evidence="1">UP504</strain>
    </source>
</reference>
<proteinExistence type="predicted"/>
<organism evidence="1 2">
    <name type="scientific">Hydnum rufescens UP504</name>
    <dbReference type="NCBI Taxonomy" id="1448309"/>
    <lineage>
        <taxon>Eukaryota</taxon>
        <taxon>Fungi</taxon>
        <taxon>Dikarya</taxon>
        <taxon>Basidiomycota</taxon>
        <taxon>Agaricomycotina</taxon>
        <taxon>Agaricomycetes</taxon>
        <taxon>Cantharellales</taxon>
        <taxon>Hydnaceae</taxon>
        <taxon>Hydnum</taxon>
    </lineage>
</organism>
<name>A0A9P6AGX0_9AGAM</name>
<sequence length="124" mass="13555">MLGGTLSASDRWKLFTKEPKDQSGGESTVFKLMTHIFDNIVDVIIANSNSKLTAKDCSVNIDQNPSRAPTSAASHNATMPDSYLLLKDRFDETVASWVDIALLCECKQEDGVDELDDASILLGF</sequence>
<keyword evidence="2" id="KW-1185">Reference proteome</keyword>
<dbReference type="EMBL" id="MU129148">
    <property type="protein sequence ID" value="KAF9505513.1"/>
    <property type="molecule type" value="Genomic_DNA"/>
</dbReference>
<evidence type="ECO:0000313" key="1">
    <source>
        <dbReference type="EMBL" id="KAF9505513.1"/>
    </source>
</evidence>
<comment type="caution">
    <text evidence="1">The sequence shown here is derived from an EMBL/GenBank/DDBJ whole genome shotgun (WGS) entry which is preliminary data.</text>
</comment>
<dbReference type="AlphaFoldDB" id="A0A9P6AGX0"/>
<dbReference type="Proteomes" id="UP000886523">
    <property type="component" value="Unassembled WGS sequence"/>
</dbReference>